<sequence>MGRDRAGGVELAKALAQEVTQQARVAGRWTSHEDDESAWPVAFVEAAGAPKSDACIMEEPQGSAPPMQVEDLVSSMPKTAQEPEEVGSGYGCSGQDRAGGVELAKALAQEVTQQAAGTPKSDACIMEEPQSSAPPMQVEDLVSSMPKTAQEPEEVGSGYGGSGQDRAGGVELAKALAQEVTQQAAGTPKSDACIMEEPQGSAPPMQVEDLVSSMPKTAQEPEEVGSGYGGSGQDRAGGVELAKALAQEVTQQAAGAPKSDACIMEDEDLMAKALPSMLSAQAGASSGSGTVQEHEEVDSGHSDPAHAEIVASVLSPMVLAAAGEEEPAASASMGEPVAVAEAKAAVQNLRNSEGT</sequence>
<dbReference type="Proteomes" id="UP001178507">
    <property type="component" value="Unassembled WGS sequence"/>
</dbReference>
<gene>
    <name evidence="2" type="ORF">EVOR1521_LOCUS29615</name>
</gene>
<organism evidence="2 3">
    <name type="scientific">Effrenium voratum</name>
    <dbReference type="NCBI Taxonomy" id="2562239"/>
    <lineage>
        <taxon>Eukaryota</taxon>
        <taxon>Sar</taxon>
        <taxon>Alveolata</taxon>
        <taxon>Dinophyceae</taxon>
        <taxon>Suessiales</taxon>
        <taxon>Symbiodiniaceae</taxon>
        <taxon>Effrenium</taxon>
    </lineage>
</organism>
<evidence type="ECO:0000313" key="2">
    <source>
        <dbReference type="EMBL" id="CAJ1408092.1"/>
    </source>
</evidence>
<evidence type="ECO:0000313" key="3">
    <source>
        <dbReference type="Proteomes" id="UP001178507"/>
    </source>
</evidence>
<dbReference type="EMBL" id="CAUJNA010003704">
    <property type="protein sequence ID" value="CAJ1408092.1"/>
    <property type="molecule type" value="Genomic_DNA"/>
</dbReference>
<protein>
    <submittedName>
        <fullName evidence="2">Uncharacterized protein</fullName>
    </submittedName>
</protein>
<feature type="compositionally biased region" description="Low complexity" evidence="1">
    <location>
        <begin position="280"/>
        <end position="289"/>
    </location>
</feature>
<reference evidence="2" key="1">
    <citation type="submission" date="2023-08" db="EMBL/GenBank/DDBJ databases">
        <authorList>
            <person name="Chen Y."/>
            <person name="Shah S."/>
            <person name="Dougan E. K."/>
            <person name="Thang M."/>
            <person name="Chan C."/>
        </authorList>
    </citation>
    <scope>NUCLEOTIDE SEQUENCE</scope>
</reference>
<feature type="region of interest" description="Disordered" evidence="1">
    <location>
        <begin position="112"/>
        <end position="167"/>
    </location>
</feature>
<feature type="region of interest" description="Disordered" evidence="1">
    <location>
        <begin position="280"/>
        <end position="306"/>
    </location>
</feature>
<name>A0AA36JKV6_9DINO</name>
<proteinExistence type="predicted"/>
<feature type="region of interest" description="Disordered" evidence="1">
    <location>
        <begin position="179"/>
        <end position="236"/>
    </location>
</feature>
<feature type="region of interest" description="Disordered" evidence="1">
    <location>
        <begin position="56"/>
        <end position="94"/>
    </location>
</feature>
<comment type="caution">
    <text evidence="2">The sequence shown here is derived from an EMBL/GenBank/DDBJ whole genome shotgun (WGS) entry which is preliminary data.</text>
</comment>
<keyword evidence="3" id="KW-1185">Reference proteome</keyword>
<dbReference type="AlphaFoldDB" id="A0AA36JKV6"/>
<accession>A0AA36JKV6</accession>
<feature type="compositionally biased region" description="Basic and acidic residues" evidence="1">
    <location>
        <begin position="292"/>
        <end position="306"/>
    </location>
</feature>
<evidence type="ECO:0000256" key="1">
    <source>
        <dbReference type="SAM" id="MobiDB-lite"/>
    </source>
</evidence>